<reference evidence="3 4" key="1">
    <citation type="journal article" date="2018" name="PLoS Pathog.">
        <title>Evolution of structural diversity of trichothecenes, a family of toxins produced by plant pathogenic and entomopathogenic fungi.</title>
        <authorList>
            <person name="Proctor R.H."/>
            <person name="McCormick S.P."/>
            <person name="Kim H.S."/>
            <person name="Cardoza R.E."/>
            <person name="Stanley A.M."/>
            <person name="Lindo L."/>
            <person name="Kelly A."/>
            <person name="Brown D.W."/>
            <person name="Lee T."/>
            <person name="Vaughan M.M."/>
            <person name="Alexander N.J."/>
            <person name="Busman M."/>
            <person name="Gutierrez S."/>
        </authorList>
    </citation>
    <scope>NUCLEOTIDE SEQUENCE [LARGE SCALE GENOMIC DNA]</scope>
    <source>
        <strain evidence="3 4">IBT 40837</strain>
    </source>
</reference>
<organism evidence="3 4">
    <name type="scientific">Trichoderma arundinaceum</name>
    <dbReference type="NCBI Taxonomy" id="490622"/>
    <lineage>
        <taxon>Eukaryota</taxon>
        <taxon>Fungi</taxon>
        <taxon>Dikarya</taxon>
        <taxon>Ascomycota</taxon>
        <taxon>Pezizomycotina</taxon>
        <taxon>Sordariomycetes</taxon>
        <taxon>Hypocreomycetidae</taxon>
        <taxon>Hypocreales</taxon>
        <taxon>Hypocreaceae</taxon>
        <taxon>Trichoderma</taxon>
    </lineage>
</organism>
<comment type="similarity">
    <text evidence="1">Belongs to the methyltransferase superfamily. LaeA methyltransferase family.</text>
</comment>
<dbReference type="GO" id="GO:0032259">
    <property type="term" value="P:methylation"/>
    <property type="evidence" value="ECO:0007669"/>
    <property type="project" value="UniProtKB-KW"/>
</dbReference>
<dbReference type="PANTHER" id="PTHR43591">
    <property type="entry name" value="METHYLTRANSFERASE"/>
    <property type="match status" value="1"/>
</dbReference>
<feature type="compositionally biased region" description="Basic residues" evidence="2">
    <location>
        <begin position="32"/>
        <end position="41"/>
    </location>
</feature>
<dbReference type="EMBL" id="PXOA01000587">
    <property type="protein sequence ID" value="RFU73960.1"/>
    <property type="molecule type" value="Genomic_DNA"/>
</dbReference>
<dbReference type="CDD" id="cd02440">
    <property type="entry name" value="AdoMet_MTases"/>
    <property type="match status" value="1"/>
</dbReference>
<keyword evidence="3" id="KW-0808">Transferase</keyword>
<dbReference type="Gene3D" id="3.40.50.150">
    <property type="entry name" value="Vaccinia Virus protein VP39"/>
    <property type="match status" value="1"/>
</dbReference>
<keyword evidence="4" id="KW-1185">Reference proteome</keyword>
<dbReference type="STRING" id="490622.A0A395NCX4"/>
<protein>
    <submittedName>
        <fullName evidence="3">Methyltransferase domain-containing</fullName>
    </submittedName>
</protein>
<evidence type="ECO:0000313" key="3">
    <source>
        <dbReference type="EMBL" id="RFU73960.1"/>
    </source>
</evidence>
<feature type="compositionally biased region" description="Low complexity" evidence="2">
    <location>
        <begin position="66"/>
        <end position="78"/>
    </location>
</feature>
<gene>
    <name evidence="3" type="ORF">TARUN_8290</name>
</gene>
<feature type="region of interest" description="Disordered" evidence="2">
    <location>
        <begin position="1"/>
        <end position="82"/>
    </location>
</feature>
<dbReference type="SUPFAM" id="SSF53335">
    <property type="entry name" value="S-adenosyl-L-methionine-dependent methyltransferases"/>
    <property type="match status" value="1"/>
</dbReference>
<evidence type="ECO:0000256" key="1">
    <source>
        <dbReference type="ARBA" id="ARBA00038158"/>
    </source>
</evidence>
<dbReference type="GO" id="GO:0008168">
    <property type="term" value="F:methyltransferase activity"/>
    <property type="evidence" value="ECO:0007669"/>
    <property type="project" value="UniProtKB-KW"/>
</dbReference>
<dbReference type="Pfam" id="PF13489">
    <property type="entry name" value="Methyltransf_23"/>
    <property type="match status" value="1"/>
</dbReference>
<dbReference type="PANTHER" id="PTHR43591:SF10">
    <property type="entry name" value="ABC TRANSMEMBRANE TYPE-1 DOMAIN-CONTAINING PROTEIN-RELATED"/>
    <property type="match status" value="1"/>
</dbReference>
<dbReference type="OrthoDB" id="2013972at2759"/>
<evidence type="ECO:0000256" key="2">
    <source>
        <dbReference type="SAM" id="MobiDB-lite"/>
    </source>
</evidence>
<dbReference type="Proteomes" id="UP000266272">
    <property type="component" value="Unassembled WGS sequence"/>
</dbReference>
<comment type="caution">
    <text evidence="3">The sequence shown here is derived from an EMBL/GenBank/DDBJ whole genome shotgun (WGS) entry which is preliminary data.</text>
</comment>
<name>A0A395NCX4_TRIAR</name>
<proteinExistence type="inferred from homology"/>
<dbReference type="InterPro" id="IPR029063">
    <property type="entry name" value="SAM-dependent_MTases_sf"/>
</dbReference>
<keyword evidence="3" id="KW-0489">Methyltransferase</keyword>
<evidence type="ECO:0000313" key="4">
    <source>
        <dbReference type="Proteomes" id="UP000266272"/>
    </source>
</evidence>
<accession>A0A395NCX4</accession>
<dbReference type="AlphaFoldDB" id="A0A395NCX4"/>
<sequence>MARSSFGAHLVLKRERARALVSHPVSPEDQRRRRREKRRISRQAMPSPKEKSKSPSASPKGKEQSRSTSPRQSPSHSTGAATPLAGLVAGDAENPVPVQVDTDAYADDAADVDSTYGSDQDSAYTGSITSSIFNYQYENGRRYHAYREGQYVLPNDTQEQERLDLQHHIWRLLIGGRLYTAPLPSPDSDAELRILDLGTGTGIWAIDVADEFPKSSVFGVDLSPIQPEWVPNNCRFHVDDYEDQWTYQDEEKFDYIHGRALSGTSADWPRFYQQVMENLKPGGWLEMQEYDAWIFSDDDSCDRAPWTMEWVDKLDAASKLYGKQINVARFQKQWIIDAGFEDVEERIYRIPIGPWAKDPTLKELGKFELTHMQMSVDSHTPALFTRVLNYSKDQADVLMEGVKREFRSRDLRLITSYRFITGRKPLN</sequence>